<evidence type="ECO:0000256" key="8">
    <source>
        <dbReference type="ARBA" id="ARBA00022723"/>
    </source>
</evidence>
<evidence type="ECO:0000256" key="9">
    <source>
        <dbReference type="ARBA" id="ARBA00022763"/>
    </source>
</evidence>
<feature type="compositionally biased region" description="Basic and acidic residues" evidence="17">
    <location>
        <begin position="398"/>
        <end position="411"/>
    </location>
</feature>
<dbReference type="InterPro" id="IPR036775">
    <property type="entry name" value="DNA_pol_Y-fam_lit_finger_sf"/>
</dbReference>
<evidence type="ECO:0000256" key="15">
    <source>
        <dbReference type="ARBA" id="ARBA00049244"/>
    </source>
</evidence>
<comment type="catalytic activity">
    <reaction evidence="15 16">
        <text>DNA(n) + a 2'-deoxyribonucleoside 5'-triphosphate = DNA(n+1) + diphosphate</text>
        <dbReference type="Rhea" id="RHEA:22508"/>
        <dbReference type="Rhea" id="RHEA-COMP:17339"/>
        <dbReference type="Rhea" id="RHEA-COMP:17340"/>
        <dbReference type="ChEBI" id="CHEBI:33019"/>
        <dbReference type="ChEBI" id="CHEBI:61560"/>
        <dbReference type="ChEBI" id="CHEBI:173112"/>
        <dbReference type="EC" id="2.7.7.7"/>
    </reaction>
</comment>
<dbReference type="RefSeq" id="WP_214358934.1">
    <property type="nucleotide sequence ID" value="NZ_JAFEJS010000013.1"/>
</dbReference>
<dbReference type="EC" id="2.7.7.7" evidence="16"/>
<dbReference type="Proteomes" id="UP000773064">
    <property type="component" value="Unassembled WGS sequence"/>
</dbReference>
<dbReference type="InterPro" id="IPR001126">
    <property type="entry name" value="UmuC"/>
</dbReference>
<dbReference type="SUPFAM" id="SSF56672">
    <property type="entry name" value="DNA/RNA polymerases"/>
    <property type="match status" value="1"/>
</dbReference>
<keyword evidence="13 16" id="KW-0234">DNA repair</keyword>
<dbReference type="InterPro" id="IPR043502">
    <property type="entry name" value="DNA/RNA_pol_sf"/>
</dbReference>
<feature type="binding site" evidence="16">
    <location>
        <position position="121"/>
    </location>
    <ligand>
        <name>Mg(2+)</name>
        <dbReference type="ChEBI" id="CHEBI:18420"/>
    </ligand>
</feature>
<dbReference type="InterPro" id="IPR017961">
    <property type="entry name" value="DNA_pol_Y-fam_little_finger"/>
</dbReference>
<dbReference type="Pfam" id="PF21999">
    <property type="entry name" value="IMS_HHH_1"/>
    <property type="match status" value="1"/>
</dbReference>
<evidence type="ECO:0000256" key="17">
    <source>
        <dbReference type="SAM" id="MobiDB-lite"/>
    </source>
</evidence>
<dbReference type="NCBIfam" id="NF002677">
    <property type="entry name" value="PRK02406.1"/>
    <property type="match status" value="1"/>
</dbReference>
<evidence type="ECO:0000313" key="20">
    <source>
        <dbReference type="Proteomes" id="UP000773064"/>
    </source>
</evidence>
<evidence type="ECO:0000256" key="16">
    <source>
        <dbReference type="HAMAP-Rule" id="MF_01113"/>
    </source>
</evidence>
<feature type="binding site" evidence="16">
    <location>
        <position position="27"/>
    </location>
    <ligand>
        <name>Mg(2+)</name>
        <dbReference type="ChEBI" id="CHEBI:18420"/>
    </ligand>
</feature>
<proteinExistence type="inferred from homology"/>
<feature type="region of interest" description="Disordered" evidence="17">
    <location>
        <begin position="378"/>
        <end position="411"/>
    </location>
</feature>
<keyword evidence="20" id="KW-1185">Reference proteome</keyword>
<comment type="caution">
    <text evidence="19">The sequence shown here is derived from an EMBL/GenBank/DDBJ whole genome shotgun (WGS) entry which is preliminary data.</text>
</comment>
<dbReference type="Pfam" id="PF11799">
    <property type="entry name" value="IMS_C"/>
    <property type="match status" value="1"/>
</dbReference>
<feature type="domain" description="UmuC" evidence="18">
    <location>
        <begin position="23"/>
        <end position="203"/>
    </location>
</feature>
<comment type="function">
    <text evidence="14 16">Poorly processive, error-prone DNA polymerase involved in untargeted mutagenesis. Copies undamaged DNA at stalled replication forks, which arise in vivo from mismatched or misaligned primer ends. These misaligned primers can be extended by PolIV. Exhibits no 3'-5' exonuclease (proofreading) activity. May be involved in translesional synthesis, in conjunction with the beta clamp from PolIII.</text>
</comment>
<keyword evidence="6 16" id="KW-0548">Nucleotidyltransferase</keyword>
<evidence type="ECO:0000256" key="14">
    <source>
        <dbReference type="ARBA" id="ARBA00025589"/>
    </source>
</evidence>
<keyword evidence="3 16" id="KW-0515">Mutator protein</keyword>
<dbReference type="Pfam" id="PF00817">
    <property type="entry name" value="IMS"/>
    <property type="match status" value="1"/>
</dbReference>
<accession>A0ABS5URS7</accession>
<evidence type="ECO:0000256" key="12">
    <source>
        <dbReference type="ARBA" id="ARBA00023125"/>
    </source>
</evidence>
<evidence type="ECO:0000256" key="10">
    <source>
        <dbReference type="ARBA" id="ARBA00022842"/>
    </source>
</evidence>
<reference evidence="19 20" key="1">
    <citation type="journal article" date="2021" name="Environ. Microbiol.">
        <title>Genetic insights into the dark matter of the mammalian gut microbiota through targeted genome reconstruction.</title>
        <authorList>
            <person name="Lugli G.A."/>
            <person name="Alessandri G."/>
            <person name="Milani C."/>
            <person name="Viappiani A."/>
            <person name="Fontana F."/>
            <person name="Tarracchini C."/>
            <person name="Mancabelli L."/>
            <person name="Argentini C."/>
            <person name="Ruiz L."/>
            <person name="Margolles A."/>
            <person name="van Sinderen D."/>
            <person name="Turroni F."/>
            <person name="Ventura M."/>
        </authorList>
    </citation>
    <scope>NUCLEOTIDE SEQUENCE [LARGE SCALE GENOMIC DNA]</scope>
    <source>
        <strain evidence="19 20">MA2</strain>
    </source>
</reference>
<evidence type="ECO:0000256" key="13">
    <source>
        <dbReference type="ARBA" id="ARBA00023204"/>
    </source>
</evidence>
<keyword evidence="8 16" id="KW-0479">Metal-binding</keyword>
<dbReference type="InterPro" id="IPR050116">
    <property type="entry name" value="DNA_polymerase-Y"/>
</dbReference>
<comment type="similarity">
    <text evidence="2 16">Belongs to the DNA polymerase type-Y family.</text>
</comment>
<evidence type="ECO:0000313" key="19">
    <source>
        <dbReference type="EMBL" id="MBT1173694.1"/>
    </source>
</evidence>
<dbReference type="Gene3D" id="3.40.1170.60">
    <property type="match status" value="1"/>
</dbReference>
<evidence type="ECO:0000256" key="6">
    <source>
        <dbReference type="ARBA" id="ARBA00022695"/>
    </source>
</evidence>
<evidence type="ECO:0000256" key="5">
    <source>
        <dbReference type="ARBA" id="ARBA00022679"/>
    </source>
</evidence>
<dbReference type="InterPro" id="IPR022880">
    <property type="entry name" value="DNApol_IV"/>
</dbReference>
<keyword evidence="10 16" id="KW-0460">Magnesium</keyword>
<comment type="cofactor">
    <cofactor evidence="16">
        <name>Mg(2+)</name>
        <dbReference type="ChEBI" id="CHEBI:18420"/>
    </cofactor>
    <text evidence="16">Binds 2 magnesium ions per subunit.</text>
</comment>
<feature type="active site" evidence="16">
    <location>
        <position position="122"/>
    </location>
</feature>
<sequence length="430" mass="46956">MSTAPRLAAAKRDWGHDETGCTVLHIDMDAFYASLEVARHPELTGRPVIIGTGPRSVVSAASYEARRYGINSAMPSARARQLCPDGVFLPVDMRYYREISHTIMTEVFHAVTDRVEQVSVDEGYMDVSGALLAWERPTAIGAWIREQVERRFHVTCSVGVAANKLVAKMASTNAKPNGMLLIPAARSAEFVQMMPLRGIPGIGPSLERRLNAWGVDSVADLAAMSPEALERATGSRAAARGLWMASRGLDDRVVTPVRVEKSIGSEETLLEDTTDQRTVRRLLREACDEVASSLRRRGFVARTVTVKLRFADLSYRTRSHTLERPTDAAGVLYPECVRLLHGMLGMNGETAGRDDVSPDAPLPKLIRLAGMSASGLAPAEATAVQPSLDDMLEETDSTDSRTAGERRRRAEAALDAVRERFGNRAVRFGA</sequence>
<dbReference type="HAMAP" id="MF_01113">
    <property type="entry name" value="DNApol_IV"/>
    <property type="match status" value="1"/>
</dbReference>
<evidence type="ECO:0000256" key="4">
    <source>
        <dbReference type="ARBA" id="ARBA00022490"/>
    </source>
</evidence>
<dbReference type="Gene3D" id="1.10.150.20">
    <property type="entry name" value="5' to 3' exonuclease, C-terminal subdomain"/>
    <property type="match status" value="1"/>
</dbReference>
<keyword evidence="5 16" id="KW-0808">Transferase</keyword>
<dbReference type="PANTHER" id="PTHR11076">
    <property type="entry name" value="DNA REPAIR POLYMERASE UMUC / TRANSFERASE FAMILY MEMBER"/>
    <property type="match status" value="1"/>
</dbReference>
<gene>
    <name evidence="16 19" type="primary">dinB</name>
    <name evidence="19" type="ORF">JS528_10160</name>
</gene>
<dbReference type="SUPFAM" id="SSF100879">
    <property type="entry name" value="Lesion bypass DNA polymerase (Y-family), little finger domain"/>
    <property type="match status" value="1"/>
</dbReference>
<dbReference type="InterPro" id="IPR053848">
    <property type="entry name" value="IMS_HHH_1"/>
</dbReference>
<evidence type="ECO:0000259" key="18">
    <source>
        <dbReference type="PROSITE" id="PS50173"/>
    </source>
</evidence>
<dbReference type="CDD" id="cd03586">
    <property type="entry name" value="PolY_Pol_IV_kappa"/>
    <property type="match status" value="1"/>
</dbReference>
<dbReference type="GO" id="GO:0003887">
    <property type="term" value="F:DNA-directed DNA polymerase activity"/>
    <property type="evidence" value="ECO:0007669"/>
    <property type="project" value="UniProtKB-EC"/>
</dbReference>
<evidence type="ECO:0000256" key="11">
    <source>
        <dbReference type="ARBA" id="ARBA00022932"/>
    </source>
</evidence>
<keyword evidence="4 16" id="KW-0963">Cytoplasm</keyword>
<evidence type="ECO:0000256" key="7">
    <source>
        <dbReference type="ARBA" id="ARBA00022705"/>
    </source>
</evidence>
<keyword evidence="9 16" id="KW-0227">DNA damage</keyword>
<keyword evidence="12 16" id="KW-0238">DNA-binding</keyword>
<dbReference type="InterPro" id="IPR043128">
    <property type="entry name" value="Rev_trsase/Diguanyl_cyclase"/>
</dbReference>
<dbReference type="PANTHER" id="PTHR11076:SF33">
    <property type="entry name" value="DNA POLYMERASE KAPPA"/>
    <property type="match status" value="1"/>
</dbReference>
<dbReference type="PROSITE" id="PS50173">
    <property type="entry name" value="UMUC"/>
    <property type="match status" value="1"/>
</dbReference>
<comment type="subcellular location">
    <subcellularLocation>
        <location evidence="1 16">Cytoplasm</location>
    </subcellularLocation>
</comment>
<dbReference type="EMBL" id="JAFEJS010000013">
    <property type="protein sequence ID" value="MBT1173694.1"/>
    <property type="molecule type" value="Genomic_DNA"/>
</dbReference>
<keyword evidence="11 16" id="KW-0239">DNA-directed DNA polymerase</keyword>
<evidence type="ECO:0000256" key="1">
    <source>
        <dbReference type="ARBA" id="ARBA00004496"/>
    </source>
</evidence>
<feature type="site" description="Substrate discrimination" evidence="16">
    <location>
        <position position="32"/>
    </location>
</feature>
<dbReference type="Gene3D" id="3.30.1490.100">
    <property type="entry name" value="DNA polymerase, Y-family, little finger domain"/>
    <property type="match status" value="1"/>
</dbReference>
<protein>
    <recommendedName>
        <fullName evidence="16">DNA polymerase IV</fullName>
        <shortName evidence="16">Pol IV</shortName>
        <ecNumber evidence="16">2.7.7.7</ecNumber>
    </recommendedName>
</protein>
<dbReference type="Gene3D" id="3.30.70.270">
    <property type="match status" value="1"/>
</dbReference>
<keyword evidence="7 16" id="KW-0235">DNA replication</keyword>
<name>A0ABS5URS7_9BIFI</name>
<evidence type="ECO:0000256" key="2">
    <source>
        <dbReference type="ARBA" id="ARBA00010945"/>
    </source>
</evidence>
<evidence type="ECO:0000256" key="3">
    <source>
        <dbReference type="ARBA" id="ARBA00022457"/>
    </source>
</evidence>
<comment type="subunit">
    <text evidence="16">Monomer.</text>
</comment>
<organism evidence="19 20">
    <name type="scientific">Bifidobacterium santillanense</name>
    <dbReference type="NCBI Taxonomy" id="2809028"/>
    <lineage>
        <taxon>Bacteria</taxon>
        <taxon>Bacillati</taxon>
        <taxon>Actinomycetota</taxon>
        <taxon>Actinomycetes</taxon>
        <taxon>Bifidobacteriales</taxon>
        <taxon>Bifidobacteriaceae</taxon>
        <taxon>Bifidobacterium</taxon>
    </lineage>
</organism>